<proteinExistence type="predicted"/>
<dbReference type="SUPFAM" id="SSF81321">
    <property type="entry name" value="Family A G protein-coupled receptor-like"/>
    <property type="match status" value="1"/>
</dbReference>
<dbReference type="EMBL" id="CAJOBJ010007433">
    <property type="protein sequence ID" value="CAF4085725.1"/>
    <property type="molecule type" value="Genomic_DNA"/>
</dbReference>
<gene>
    <name evidence="10" type="ORF">BYL167_LOCUS20570</name>
    <name evidence="7" type="ORF">CJN711_LOCUS18122</name>
    <name evidence="9" type="ORF">GIL414_LOCUS16323</name>
    <name evidence="8" type="ORF">KQP761_LOCUS14112</name>
</gene>
<evidence type="ECO:0000256" key="5">
    <source>
        <dbReference type="SAM" id="Phobius"/>
    </source>
</evidence>
<evidence type="ECO:0000256" key="1">
    <source>
        <dbReference type="ARBA" id="ARBA00004370"/>
    </source>
</evidence>
<feature type="domain" description="G-protein coupled receptors family 1 profile" evidence="6">
    <location>
        <begin position="32"/>
        <end position="208"/>
    </location>
</feature>
<dbReference type="EMBL" id="CAJNOV010008502">
    <property type="protein sequence ID" value="CAF1324893.1"/>
    <property type="molecule type" value="Genomic_DNA"/>
</dbReference>
<dbReference type="Proteomes" id="UP000663834">
    <property type="component" value="Unassembled WGS sequence"/>
</dbReference>
<evidence type="ECO:0000313" key="10">
    <source>
        <dbReference type="EMBL" id="CAF4131551.1"/>
    </source>
</evidence>
<name>A0A815FGB4_9BILA</name>
<accession>A0A815FGB4</accession>
<evidence type="ECO:0000259" key="6">
    <source>
        <dbReference type="PROSITE" id="PS50262"/>
    </source>
</evidence>
<comment type="subcellular location">
    <subcellularLocation>
        <location evidence="1">Membrane</location>
    </subcellularLocation>
</comment>
<organism evidence="7 11">
    <name type="scientific">Rotaria magnacalcarata</name>
    <dbReference type="NCBI Taxonomy" id="392030"/>
    <lineage>
        <taxon>Eukaryota</taxon>
        <taxon>Metazoa</taxon>
        <taxon>Spiralia</taxon>
        <taxon>Gnathifera</taxon>
        <taxon>Rotifera</taxon>
        <taxon>Eurotatoria</taxon>
        <taxon>Bdelloidea</taxon>
        <taxon>Philodinida</taxon>
        <taxon>Philodinidae</taxon>
        <taxon>Rotaria</taxon>
    </lineage>
</organism>
<dbReference type="GO" id="GO:0016020">
    <property type="term" value="C:membrane"/>
    <property type="evidence" value="ECO:0007669"/>
    <property type="project" value="UniProtKB-SubCell"/>
</dbReference>
<keyword evidence="2 5" id="KW-0812">Transmembrane</keyword>
<dbReference type="EMBL" id="CAJOBH010009092">
    <property type="protein sequence ID" value="CAF4131551.1"/>
    <property type="molecule type" value="Genomic_DNA"/>
</dbReference>
<evidence type="ECO:0000313" key="9">
    <source>
        <dbReference type="EMBL" id="CAF4085725.1"/>
    </source>
</evidence>
<protein>
    <recommendedName>
        <fullName evidence="6">G-protein coupled receptors family 1 profile domain-containing protein</fullName>
    </recommendedName>
</protein>
<dbReference type="OrthoDB" id="10016392at2759"/>
<feature type="transmembrane region" description="Helical" evidence="5">
    <location>
        <begin position="178"/>
        <end position="202"/>
    </location>
</feature>
<evidence type="ECO:0000313" key="7">
    <source>
        <dbReference type="EMBL" id="CAF1324893.1"/>
    </source>
</evidence>
<dbReference type="InterPro" id="IPR017452">
    <property type="entry name" value="GPCR_Rhodpsn_7TM"/>
</dbReference>
<evidence type="ECO:0000256" key="3">
    <source>
        <dbReference type="ARBA" id="ARBA00022989"/>
    </source>
</evidence>
<evidence type="ECO:0000256" key="2">
    <source>
        <dbReference type="ARBA" id="ARBA00022692"/>
    </source>
</evidence>
<comment type="caution">
    <text evidence="7">The sequence shown here is derived from an EMBL/GenBank/DDBJ whole genome shotgun (WGS) entry which is preliminary data.</text>
</comment>
<evidence type="ECO:0000256" key="4">
    <source>
        <dbReference type="ARBA" id="ARBA00023136"/>
    </source>
</evidence>
<evidence type="ECO:0000313" key="11">
    <source>
        <dbReference type="Proteomes" id="UP000663855"/>
    </source>
</evidence>
<sequence>MSMELQAQEILNISQNYTICVSFAVLFAGIFDHSIDIIVFTSSRSFRMKQSAFYLTAESFVNSIHLLVFFTSRIAINGFNNDLTQRSIVWCKLRQSFGTSFTLKSLSIVCFAAIDQYLSTRFNPFLKQLSTLKLARRLTCGAVIVWIAHGIPFIVIMKSLPIYGCATYYDGFNIYVTYIYYLILSGLLPIVIMSIFATLVYINVRRIV</sequence>
<dbReference type="Proteomes" id="UP000681967">
    <property type="component" value="Unassembled WGS sequence"/>
</dbReference>
<feature type="transmembrane region" description="Helical" evidence="5">
    <location>
        <begin position="16"/>
        <end position="40"/>
    </location>
</feature>
<dbReference type="Gene3D" id="1.20.1070.10">
    <property type="entry name" value="Rhodopsin 7-helix transmembrane proteins"/>
    <property type="match status" value="1"/>
</dbReference>
<dbReference type="EMBL" id="CAJNOW010006614">
    <property type="protein sequence ID" value="CAF1491369.1"/>
    <property type="molecule type" value="Genomic_DNA"/>
</dbReference>
<keyword evidence="3 5" id="KW-1133">Transmembrane helix</keyword>
<evidence type="ECO:0000313" key="8">
    <source>
        <dbReference type="EMBL" id="CAF1491369.1"/>
    </source>
</evidence>
<dbReference type="AlphaFoldDB" id="A0A815FGB4"/>
<dbReference type="Proteomes" id="UP000681720">
    <property type="component" value="Unassembled WGS sequence"/>
</dbReference>
<reference evidence="7" key="1">
    <citation type="submission" date="2021-02" db="EMBL/GenBank/DDBJ databases">
        <authorList>
            <person name="Nowell W R."/>
        </authorList>
    </citation>
    <scope>NUCLEOTIDE SEQUENCE</scope>
</reference>
<dbReference type="Proteomes" id="UP000663855">
    <property type="component" value="Unassembled WGS sequence"/>
</dbReference>
<feature type="transmembrane region" description="Helical" evidence="5">
    <location>
        <begin position="52"/>
        <end position="76"/>
    </location>
</feature>
<dbReference type="PROSITE" id="PS50262">
    <property type="entry name" value="G_PROTEIN_RECEP_F1_2"/>
    <property type="match status" value="1"/>
</dbReference>
<feature type="transmembrane region" description="Helical" evidence="5">
    <location>
        <begin position="138"/>
        <end position="158"/>
    </location>
</feature>
<keyword evidence="4 5" id="KW-0472">Membrane</keyword>